<dbReference type="InterPro" id="IPR043502">
    <property type="entry name" value="DNA/RNA_pol_sf"/>
</dbReference>
<dbReference type="AlphaFoldDB" id="A0A4Y2CQ01"/>
<sequence length="345" mass="39762">MTQHRINTGNHPPIKQYPRRLPLAKKEEAERLVKEMVDNGIKEESSGPWASPIVLVKKKDGSIRFCVDYRKLNEITIKDSYPLPWIDDTLDALNGSQWFSTLDLKSGYWQVEIQPEDKEKTAFTTGQGLWQFKQDPLHKLTEARSNFNWTEECEKSFNSLKQALTTSPVLTYPRTDKEFILDTDASNEGIGAVLSQKIGNEECAIAYFSNSLGKPERNYCVTRKELLAIVKSIEHFHHYLYGRKFLLRTDHASLRWLLNFREPEGQIARWIQRLQEYDFEIQHRKGTSHGNADALSRRPCKESCKHCTNAEKKVGMETDISVKVLTTEDAWSSNEVQKAQLEDPA</sequence>
<organism evidence="7 8">
    <name type="scientific">Araneus ventricosus</name>
    <name type="common">Orbweaver spider</name>
    <name type="synonym">Epeira ventricosa</name>
    <dbReference type="NCBI Taxonomy" id="182803"/>
    <lineage>
        <taxon>Eukaryota</taxon>
        <taxon>Metazoa</taxon>
        <taxon>Ecdysozoa</taxon>
        <taxon>Arthropoda</taxon>
        <taxon>Chelicerata</taxon>
        <taxon>Arachnida</taxon>
        <taxon>Araneae</taxon>
        <taxon>Araneomorphae</taxon>
        <taxon>Entelegynae</taxon>
        <taxon>Araneoidea</taxon>
        <taxon>Araneidae</taxon>
        <taxon>Araneus</taxon>
    </lineage>
</organism>
<keyword evidence="1" id="KW-0808">Transferase</keyword>
<evidence type="ECO:0000256" key="2">
    <source>
        <dbReference type="ARBA" id="ARBA00022722"/>
    </source>
</evidence>
<dbReference type="PANTHER" id="PTHR37984:SF5">
    <property type="entry name" value="PROTEIN NYNRIN-LIKE"/>
    <property type="match status" value="1"/>
</dbReference>
<comment type="caution">
    <text evidence="7">The sequence shown here is derived from an EMBL/GenBank/DDBJ whole genome shotgun (WGS) entry which is preliminary data.</text>
</comment>
<dbReference type="GO" id="GO:0003964">
    <property type="term" value="F:RNA-directed DNA polymerase activity"/>
    <property type="evidence" value="ECO:0007669"/>
    <property type="project" value="UniProtKB-KW"/>
</dbReference>
<dbReference type="Pfam" id="PF17919">
    <property type="entry name" value="RT_RNaseH_2"/>
    <property type="match status" value="1"/>
</dbReference>
<feature type="non-terminal residue" evidence="7">
    <location>
        <position position="345"/>
    </location>
</feature>
<dbReference type="Proteomes" id="UP000499080">
    <property type="component" value="Unassembled WGS sequence"/>
</dbReference>
<dbReference type="EMBL" id="BGPR01164036">
    <property type="protein sequence ID" value="GBM06443.1"/>
    <property type="molecule type" value="Genomic_DNA"/>
</dbReference>
<evidence type="ECO:0000313" key="7">
    <source>
        <dbReference type="EMBL" id="GBM06443.1"/>
    </source>
</evidence>
<reference evidence="7 8" key="1">
    <citation type="journal article" date="2019" name="Sci. Rep.">
        <title>Orb-weaving spider Araneus ventricosus genome elucidates the spidroin gene catalogue.</title>
        <authorList>
            <person name="Kono N."/>
            <person name="Nakamura H."/>
            <person name="Ohtoshi R."/>
            <person name="Moran D.A.P."/>
            <person name="Shinohara A."/>
            <person name="Yoshida Y."/>
            <person name="Fujiwara M."/>
            <person name="Mori M."/>
            <person name="Tomita M."/>
            <person name="Arakawa K."/>
        </authorList>
    </citation>
    <scope>NUCLEOTIDE SEQUENCE [LARGE SCALE GENOMIC DNA]</scope>
</reference>
<dbReference type="InterPro" id="IPR050951">
    <property type="entry name" value="Retrovirus_Pol_polyprotein"/>
</dbReference>
<dbReference type="PANTHER" id="PTHR37984">
    <property type="entry name" value="PROTEIN CBG26694"/>
    <property type="match status" value="1"/>
</dbReference>
<accession>A0A4Y2CQ01</accession>
<keyword evidence="5" id="KW-0511">Multifunctional enzyme</keyword>
<dbReference type="CDD" id="cd09274">
    <property type="entry name" value="RNase_HI_RT_Ty3"/>
    <property type="match status" value="1"/>
</dbReference>
<keyword evidence="8" id="KW-1185">Reference proteome</keyword>
<keyword evidence="3" id="KW-0378">Hydrolase</keyword>
<evidence type="ECO:0000256" key="1">
    <source>
        <dbReference type="ARBA" id="ARBA00022695"/>
    </source>
</evidence>
<name>A0A4Y2CQ01_ARAVE</name>
<dbReference type="OrthoDB" id="6428871at2759"/>
<dbReference type="InterPro" id="IPR043128">
    <property type="entry name" value="Rev_trsase/Diguanyl_cyclase"/>
</dbReference>
<protein>
    <submittedName>
        <fullName evidence="7">Retrovirus-related Pol polyprotein from transposon 297</fullName>
    </submittedName>
</protein>
<proteinExistence type="predicted"/>
<dbReference type="Gene3D" id="3.10.10.10">
    <property type="entry name" value="HIV Type 1 Reverse Transcriptase, subunit A, domain 1"/>
    <property type="match status" value="1"/>
</dbReference>
<dbReference type="Gene3D" id="3.30.70.270">
    <property type="match status" value="1"/>
</dbReference>
<keyword evidence="1" id="KW-0548">Nucleotidyltransferase</keyword>
<keyword evidence="3" id="KW-0255">Endonuclease</keyword>
<dbReference type="InterPro" id="IPR041577">
    <property type="entry name" value="RT_RNaseH_2"/>
</dbReference>
<evidence type="ECO:0000313" key="8">
    <source>
        <dbReference type="Proteomes" id="UP000499080"/>
    </source>
</evidence>
<evidence type="ECO:0000256" key="3">
    <source>
        <dbReference type="ARBA" id="ARBA00022759"/>
    </source>
</evidence>
<keyword evidence="4" id="KW-0695">RNA-directed DNA polymerase</keyword>
<dbReference type="FunFam" id="3.10.20.370:FF:000001">
    <property type="entry name" value="Retrovirus-related Pol polyprotein from transposon 17.6-like protein"/>
    <property type="match status" value="1"/>
</dbReference>
<feature type="domain" description="Reverse transcriptase/retrotransposon-derived protein RNase H-like" evidence="6">
    <location>
        <begin position="149"/>
        <end position="246"/>
    </location>
</feature>
<evidence type="ECO:0000256" key="4">
    <source>
        <dbReference type="ARBA" id="ARBA00022918"/>
    </source>
</evidence>
<keyword evidence="2" id="KW-0540">Nuclease</keyword>
<dbReference type="Gene3D" id="3.10.20.370">
    <property type="match status" value="1"/>
</dbReference>
<gene>
    <name evidence="7" type="primary">pol_1219</name>
    <name evidence="7" type="ORF">AVEN_144552_1</name>
</gene>
<evidence type="ECO:0000259" key="6">
    <source>
        <dbReference type="Pfam" id="PF17919"/>
    </source>
</evidence>
<dbReference type="GO" id="GO:0004519">
    <property type="term" value="F:endonuclease activity"/>
    <property type="evidence" value="ECO:0007669"/>
    <property type="project" value="UniProtKB-KW"/>
</dbReference>
<dbReference type="CDD" id="cd01647">
    <property type="entry name" value="RT_LTR"/>
    <property type="match status" value="1"/>
</dbReference>
<dbReference type="SUPFAM" id="SSF56672">
    <property type="entry name" value="DNA/RNA polymerases"/>
    <property type="match status" value="1"/>
</dbReference>
<evidence type="ECO:0000256" key="5">
    <source>
        <dbReference type="ARBA" id="ARBA00023268"/>
    </source>
</evidence>